<dbReference type="EMBL" id="CP024785">
    <property type="protein sequence ID" value="AUB35409.1"/>
    <property type="molecule type" value="Genomic_DNA"/>
</dbReference>
<keyword evidence="2" id="KW-1185">Reference proteome</keyword>
<dbReference type="AlphaFoldDB" id="A0A2K8SIY3"/>
<gene>
    <name evidence="1" type="ORF">COO91_01289</name>
</gene>
<sequence>MSLAFTKTYVAPKDEYRSYLKASYAQAISKSFLKLKLVPFLTATQLYQVQKLSCSGASAP</sequence>
<dbReference type="RefSeq" id="WP_100897642.1">
    <property type="nucleotide sequence ID" value="NZ_CAWNNC010000001.1"/>
</dbReference>
<organism evidence="1 2">
    <name type="scientific">Nostoc flagelliforme CCNUN1</name>
    <dbReference type="NCBI Taxonomy" id="2038116"/>
    <lineage>
        <taxon>Bacteria</taxon>
        <taxon>Bacillati</taxon>
        <taxon>Cyanobacteriota</taxon>
        <taxon>Cyanophyceae</taxon>
        <taxon>Nostocales</taxon>
        <taxon>Nostocaceae</taxon>
        <taxon>Nostoc</taxon>
    </lineage>
</organism>
<dbReference type="KEGG" id="nfl:COO91_01289"/>
<reference evidence="1 2" key="1">
    <citation type="submission" date="2017-11" db="EMBL/GenBank/DDBJ databases">
        <title>Complete genome of a free-living desiccation-tolerant cyanobacterium and its photosynthetic adaptation to extreme terrestrial habitat.</title>
        <authorList>
            <person name="Shang J."/>
        </authorList>
    </citation>
    <scope>NUCLEOTIDE SEQUENCE [LARGE SCALE GENOMIC DNA]</scope>
    <source>
        <strain evidence="1 2">CCNUN1</strain>
    </source>
</reference>
<protein>
    <submittedName>
        <fullName evidence="1">Putative dienelactone hydrolase</fullName>
    </submittedName>
</protein>
<name>A0A2K8SIY3_9NOSO</name>
<keyword evidence="1" id="KW-0378">Hydrolase</keyword>
<dbReference type="GO" id="GO:0016787">
    <property type="term" value="F:hydrolase activity"/>
    <property type="evidence" value="ECO:0007669"/>
    <property type="project" value="UniProtKB-KW"/>
</dbReference>
<dbReference type="Proteomes" id="UP000232003">
    <property type="component" value="Chromosome"/>
</dbReference>
<proteinExistence type="predicted"/>
<evidence type="ECO:0000313" key="2">
    <source>
        <dbReference type="Proteomes" id="UP000232003"/>
    </source>
</evidence>
<evidence type="ECO:0000313" key="1">
    <source>
        <dbReference type="EMBL" id="AUB35409.1"/>
    </source>
</evidence>
<accession>A0A2K8SIY3</accession>